<dbReference type="Proteomes" id="UP000502894">
    <property type="component" value="Chromosome"/>
</dbReference>
<organism evidence="1 2">
    <name type="scientific">Legionella antarctica</name>
    <dbReference type="NCBI Taxonomy" id="2708020"/>
    <lineage>
        <taxon>Bacteria</taxon>
        <taxon>Pseudomonadati</taxon>
        <taxon>Pseudomonadota</taxon>
        <taxon>Gammaproteobacteria</taxon>
        <taxon>Legionellales</taxon>
        <taxon>Legionellaceae</taxon>
        <taxon>Legionella</taxon>
    </lineage>
</organism>
<dbReference type="RefSeq" id="WP_173235786.1">
    <property type="nucleotide sequence ID" value="NZ_AP022839.1"/>
</dbReference>
<keyword evidence="2" id="KW-1185">Reference proteome</keyword>
<proteinExistence type="predicted"/>
<sequence length="413" mass="47036">MKFFKLSKTMPEKTTGYIRFSDAPEGNTVVCIAKKENGDKKVLLKTGDVDGNETLYFRQDNSPVTSDTAIGVCGDEDDNESSAPKPCGDGPNMLFDDEIEPSEEEFAISREIFCSEIVRDIDPHCTPKYNRYYESHTRAPLIGPDFIDNFHSWKASYHYENQTLFGFKIDAGGLIDFAEHDGFPAQHKRIRGLGVCAVLLALLGRDDRGGENWGLVEKSNHLQVVLIDFGRCLCNMMFADKKKNDADNSFANPFEIVKAVFQQYNTPDEPPLPASFLESAHIKYEVFETIEKLDKIAPLLLEKRAEDNFKQFPLFKAAILLDKKRGIEHLYHQFKDNKEYIATQFINESFETTGVSVKLSELDDETANYVQSLYNYLNPFEASPKRELFCRQLETIFNEKNLNETSRVAPESM</sequence>
<evidence type="ECO:0000313" key="2">
    <source>
        <dbReference type="Proteomes" id="UP000502894"/>
    </source>
</evidence>
<dbReference type="AlphaFoldDB" id="A0A6F8T0C8"/>
<name>A0A6F8T0C8_9GAMM</name>
<accession>A0A6F8T0C8</accession>
<evidence type="ECO:0000313" key="1">
    <source>
        <dbReference type="EMBL" id="BCA93889.1"/>
    </source>
</evidence>
<gene>
    <name evidence="1" type="ORF">TUM19329_02500</name>
</gene>
<reference evidence="1" key="1">
    <citation type="journal article" date="2020" name="Microbiol. Resour. Announc.">
        <title>Complete Genome Sequence of Novel Psychrotolerant Legionella Strain TUM19329, Isolated from Antarctic Lake Sediment.</title>
        <authorList>
            <person name="Shimada S."/>
            <person name="Nakai R."/>
            <person name="Aoki K."/>
            <person name="Shimoeda N."/>
            <person name="Ohno G."/>
            <person name="Miyazaki Y."/>
            <person name="Kudoh S."/>
            <person name="Imura S."/>
            <person name="Watanabe K."/>
            <person name="Ishii Y."/>
            <person name="Tateda K."/>
        </authorList>
    </citation>
    <scope>NUCLEOTIDE SEQUENCE [LARGE SCALE GENOMIC DNA]</scope>
    <source>
        <strain evidence="1">TUM19329</strain>
    </source>
</reference>
<protein>
    <submittedName>
        <fullName evidence="1">Uncharacterized protein</fullName>
    </submittedName>
</protein>
<dbReference type="EMBL" id="AP022839">
    <property type="protein sequence ID" value="BCA93889.1"/>
    <property type="molecule type" value="Genomic_DNA"/>
</dbReference>
<dbReference type="KEGG" id="lant:TUM19329_02500"/>